<keyword evidence="4" id="KW-0539">Nucleus</keyword>
<sequence length="421" mass="45140">RAGAGGGGSLPGEPHSTLISQLSRGATIDPLSHSANDWQDERIDRDPLYEEADLDDIGDGSAIDSLGRRVEGSEWRSPLEKLAPLPSMAAAACTAQTPFLSLAEPTTISNDPHSHEVDFFKQRQRLLRRQAPDVQLNTRSTGTTITALLAENNTVLVLAADTRATDGSTVADKRCEKLHSLARNVWCAGAGTSADVDAMVRHVKFRFWKRRHGDVGNIPYVLDSTISKEDRDVPFASVTAILHYLRSKLQQSRGALGVNLLVGGYDFSSQQALLAAVHPHGSIDVVTYAALGSGGLAATGVLESQYPIIGNGRCTVAQGITLAVEAVKAGIENDLGSGSQVDVCVISREGVLYRRAALEEESLPWTSTQETSQPVTSRGGGAGVNGFGNVKFAIKSKRVISEGFWTCEKRKREWLDNILGL</sequence>
<gene>
    <name evidence="6" type="ORF">THAOC_06388</name>
</gene>
<dbReference type="PANTHER" id="PTHR32194">
    <property type="entry name" value="METALLOPROTEASE TLDD"/>
    <property type="match status" value="1"/>
</dbReference>
<dbReference type="EMBL" id="AGNL01006358">
    <property type="protein sequence ID" value="EJK72113.1"/>
    <property type="molecule type" value="Genomic_DNA"/>
</dbReference>
<reference evidence="6 7" key="1">
    <citation type="journal article" date="2012" name="Genome Biol.">
        <title>Genome and low-iron response of an oceanic diatom adapted to chronic iron limitation.</title>
        <authorList>
            <person name="Lommer M."/>
            <person name="Specht M."/>
            <person name="Roy A.S."/>
            <person name="Kraemer L."/>
            <person name="Andreson R."/>
            <person name="Gutowska M.A."/>
            <person name="Wolf J."/>
            <person name="Bergner S.V."/>
            <person name="Schilhabel M.B."/>
            <person name="Klostermeier U.C."/>
            <person name="Beiko R.G."/>
            <person name="Rosenstiel P."/>
            <person name="Hippler M."/>
            <person name="Laroche J."/>
        </authorList>
    </citation>
    <scope>NUCLEOTIDE SEQUENCE [LARGE SCALE GENOMIC DNA]</scope>
    <source>
        <strain evidence="6 7">CCMP1005</strain>
    </source>
</reference>
<evidence type="ECO:0000256" key="5">
    <source>
        <dbReference type="SAM" id="MobiDB-lite"/>
    </source>
</evidence>
<dbReference type="SUPFAM" id="SSF56235">
    <property type="entry name" value="N-terminal nucleophile aminohydrolases (Ntn hydrolases)"/>
    <property type="match status" value="1"/>
</dbReference>
<dbReference type="InterPro" id="IPR001353">
    <property type="entry name" value="Proteasome_sua/b"/>
</dbReference>
<evidence type="ECO:0000313" key="6">
    <source>
        <dbReference type="EMBL" id="EJK72113.1"/>
    </source>
</evidence>
<evidence type="ECO:0000256" key="1">
    <source>
        <dbReference type="ARBA" id="ARBA00022670"/>
    </source>
</evidence>
<dbReference type="Gene3D" id="3.60.20.10">
    <property type="entry name" value="Glutamine Phosphoribosylpyrophosphate, subunit 1, domain 1"/>
    <property type="match status" value="1"/>
</dbReference>
<accession>K0T0E6</accession>
<evidence type="ECO:0000256" key="4">
    <source>
        <dbReference type="ARBA" id="ARBA00023242"/>
    </source>
</evidence>
<dbReference type="PANTHER" id="PTHR32194:SF4">
    <property type="entry name" value="PROTEASOME SUBUNIT BETA TYPE-7"/>
    <property type="match status" value="1"/>
</dbReference>
<dbReference type="AlphaFoldDB" id="K0T0E6"/>
<name>K0T0E6_THAOC</name>
<keyword evidence="7" id="KW-1185">Reference proteome</keyword>
<protein>
    <recommendedName>
        <fullName evidence="8">Proteasome endopeptidase complex</fullName>
    </recommendedName>
</protein>
<keyword evidence="3" id="KW-0378">Hydrolase</keyword>
<dbReference type="Proteomes" id="UP000266841">
    <property type="component" value="Unassembled WGS sequence"/>
</dbReference>
<dbReference type="InterPro" id="IPR023333">
    <property type="entry name" value="Proteasome_suB-type"/>
</dbReference>
<evidence type="ECO:0000256" key="2">
    <source>
        <dbReference type="ARBA" id="ARBA00022698"/>
    </source>
</evidence>
<organism evidence="6 7">
    <name type="scientific">Thalassiosira oceanica</name>
    <name type="common">Marine diatom</name>
    <dbReference type="NCBI Taxonomy" id="159749"/>
    <lineage>
        <taxon>Eukaryota</taxon>
        <taxon>Sar</taxon>
        <taxon>Stramenopiles</taxon>
        <taxon>Ochrophyta</taxon>
        <taxon>Bacillariophyta</taxon>
        <taxon>Coscinodiscophyceae</taxon>
        <taxon>Thalassiosirophycidae</taxon>
        <taxon>Thalassiosirales</taxon>
        <taxon>Thalassiosiraceae</taxon>
        <taxon>Thalassiosira</taxon>
    </lineage>
</organism>
<keyword evidence="1" id="KW-0645">Protease</keyword>
<proteinExistence type="predicted"/>
<feature type="compositionally biased region" description="Gly residues" evidence="5">
    <location>
        <begin position="1"/>
        <end position="10"/>
    </location>
</feature>
<dbReference type="GO" id="GO:0004298">
    <property type="term" value="F:threonine-type endopeptidase activity"/>
    <property type="evidence" value="ECO:0007669"/>
    <property type="project" value="UniProtKB-KW"/>
</dbReference>
<dbReference type="GO" id="GO:0005737">
    <property type="term" value="C:cytoplasm"/>
    <property type="evidence" value="ECO:0007669"/>
    <property type="project" value="TreeGrafter"/>
</dbReference>
<dbReference type="InterPro" id="IPR029055">
    <property type="entry name" value="Ntn_hydrolases_N"/>
</dbReference>
<comment type="caution">
    <text evidence="6">The sequence shown here is derived from an EMBL/GenBank/DDBJ whole genome shotgun (WGS) entry which is preliminary data.</text>
</comment>
<dbReference type="GO" id="GO:0051603">
    <property type="term" value="P:proteolysis involved in protein catabolic process"/>
    <property type="evidence" value="ECO:0007669"/>
    <property type="project" value="InterPro"/>
</dbReference>
<dbReference type="Pfam" id="PF00227">
    <property type="entry name" value="Proteasome"/>
    <property type="match status" value="2"/>
</dbReference>
<feature type="non-terminal residue" evidence="6">
    <location>
        <position position="1"/>
    </location>
</feature>
<dbReference type="OrthoDB" id="429533at2759"/>
<evidence type="ECO:0000256" key="3">
    <source>
        <dbReference type="ARBA" id="ARBA00022801"/>
    </source>
</evidence>
<evidence type="ECO:0000313" key="7">
    <source>
        <dbReference type="Proteomes" id="UP000266841"/>
    </source>
</evidence>
<dbReference type="OMA" id="NSANGMH"/>
<dbReference type="eggNOG" id="KOG0173">
    <property type="taxonomic scope" value="Eukaryota"/>
</dbReference>
<feature type="region of interest" description="Disordered" evidence="5">
    <location>
        <begin position="1"/>
        <end position="43"/>
    </location>
</feature>
<evidence type="ECO:0008006" key="8">
    <source>
        <dbReference type="Google" id="ProtNLM"/>
    </source>
</evidence>
<dbReference type="GO" id="GO:0005839">
    <property type="term" value="C:proteasome core complex"/>
    <property type="evidence" value="ECO:0007669"/>
    <property type="project" value="InterPro"/>
</dbReference>
<keyword evidence="2" id="KW-0888">Threonine protease</keyword>